<dbReference type="RefSeq" id="WP_185020733.1">
    <property type="nucleotide sequence ID" value="NZ_ML119085.1"/>
</dbReference>
<name>A0A3N2R0Z8_9RHOB</name>
<keyword evidence="2" id="KW-1185">Reference proteome</keyword>
<sequence length="68" mass="7091">MSILSKMMRHLRAVPSSPPRGSLSPAELACIARLPLSRAGRSVSMASLFDSAARLAPREVGGTLAGTE</sequence>
<evidence type="ECO:0000313" key="2">
    <source>
        <dbReference type="Proteomes" id="UP000268016"/>
    </source>
</evidence>
<proteinExistence type="predicted"/>
<evidence type="ECO:0000313" key="1">
    <source>
        <dbReference type="EMBL" id="ROU01145.1"/>
    </source>
</evidence>
<reference evidence="1 2" key="1">
    <citation type="submission" date="2018-10" db="EMBL/GenBank/DDBJ databases">
        <title>Histidinibacterium lentulum gen. nov., sp. nov., a marine bacterium from the culture broth of Picochlorum sp. 122.</title>
        <authorList>
            <person name="Wang G."/>
        </authorList>
    </citation>
    <scope>NUCLEOTIDE SEQUENCE [LARGE SCALE GENOMIC DNA]</scope>
    <source>
        <strain evidence="1 2">B17</strain>
    </source>
</reference>
<comment type="caution">
    <text evidence="1">The sequence shown here is derived from an EMBL/GenBank/DDBJ whole genome shotgun (WGS) entry which is preliminary data.</text>
</comment>
<accession>A0A3N2R0Z8</accession>
<protein>
    <submittedName>
        <fullName evidence="1">Uncharacterized protein</fullName>
    </submittedName>
</protein>
<dbReference type="AlphaFoldDB" id="A0A3N2R0Z8"/>
<dbReference type="EMBL" id="RDRB01000005">
    <property type="protein sequence ID" value="ROU01145.1"/>
    <property type="molecule type" value="Genomic_DNA"/>
</dbReference>
<organism evidence="1 2">
    <name type="scientific">Histidinibacterium lentulum</name>
    <dbReference type="NCBI Taxonomy" id="2480588"/>
    <lineage>
        <taxon>Bacteria</taxon>
        <taxon>Pseudomonadati</taxon>
        <taxon>Pseudomonadota</taxon>
        <taxon>Alphaproteobacteria</taxon>
        <taxon>Rhodobacterales</taxon>
        <taxon>Paracoccaceae</taxon>
        <taxon>Histidinibacterium</taxon>
    </lineage>
</organism>
<dbReference type="Proteomes" id="UP000268016">
    <property type="component" value="Unassembled WGS sequence"/>
</dbReference>
<gene>
    <name evidence="1" type="ORF">EAT49_11520</name>
</gene>